<dbReference type="InterPro" id="IPR036514">
    <property type="entry name" value="SGNH_hydro_sf"/>
</dbReference>
<dbReference type="EMBL" id="CP036299">
    <property type="protein sequence ID" value="QDV28813.1"/>
    <property type="molecule type" value="Genomic_DNA"/>
</dbReference>
<dbReference type="SUPFAM" id="SSF52266">
    <property type="entry name" value="SGNH hydrolase"/>
    <property type="match status" value="1"/>
</dbReference>
<accession>A0A518GJN1</accession>
<keyword evidence="4" id="KW-1185">Reference proteome</keyword>
<dbReference type="Pfam" id="PF13472">
    <property type="entry name" value="Lipase_GDSL_2"/>
    <property type="match status" value="1"/>
</dbReference>
<dbReference type="InterPro" id="IPR051532">
    <property type="entry name" value="Ester_Hydrolysis_Enzymes"/>
</dbReference>
<dbReference type="Gene3D" id="2.60.120.260">
    <property type="entry name" value="Galactose-binding domain-like"/>
    <property type="match status" value="1"/>
</dbReference>
<dbReference type="Proteomes" id="UP000315349">
    <property type="component" value="Chromosome"/>
</dbReference>
<name>A0A518GJN1_9PLAN</name>
<protein>
    <recommendedName>
        <fullName evidence="2">SGNH hydrolase-type esterase domain-containing protein</fullName>
    </recommendedName>
</protein>
<organism evidence="3 4">
    <name type="scientific">Planctopirus ephydatiae</name>
    <dbReference type="NCBI Taxonomy" id="2528019"/>
    <lineage>
        <taxon>Bacteria</taxon>
        <taxon>Pseudomonadati</taxon>
        <taxon>Planctomycetota</taxon>
        <taxon>Planctomycetia</taxon>
        <taxon>Planctomycetales</taxon>
        <taxon>Planctomycetaceae</taxon>
        <taxon>Planctopirus</taxon>
    </lineage>
</organism>
<evidence type="ECO:0000259" key="2">
    <source>
        <dbReference type="Pfam" id="PF13472"/>
    </source>
</evidence>
<reference evidence="3 4" key="1">
    <citation type="submission" date="2019-02" db="EMBL/GenBank/DDBJ databases">
        <title>Deep-cultivation of Planctomycetes and their phenomic and genomic characterization uncovers novel biology.</title>
        <authorList>
            <person name="Wiegand S."/>
            <person name="Jogler M."/>
            <person name="Boedeker C."/>
            <person name="Pinto D."/>
            <person name="Vollmers J."/>
            <person name="Rivas-Marin E."/>
            <person name="Kohn T."/>
            <person name="Peeters S.H."/>
            <person name="Heuer A."/>
            <person name="Rast P."/>
            <person name="Oberbeckmann S."/>
            <person name="Bunk B."/>
            <person name="Jeske O."/>
            <person name="Meyerdierks A."/>
            <person name="Storesund J.E."/>
            <person name="Kallscheuer N."/>
            <person name="Luecker S."/>
            <person name="Lage O.M."/>
            <person name="Pohl T."/>
            <person name="Merkel B.J."/>
            <person name="Hornburger P."/>
            <person name="Mueller R.-W."/>
            <person name="Bruemmer F."/>
            <person name="Labrenz M."/>
            <person name="Spormann A.M."/>
            <person name="Op den Camp H."/>
            <person name="Overmann J."/>
            <person name="Amann R."/>
            <person name="Jetten M.S.M."/>
            <person name="Mascher T."/>
            <person name="Medema M.H."/>
            <person name="Devos D.P."/>
            <person name="Kaster A.-K."/>
            <person name="Ovreas L."/>
            <person name="Rohde M."/>
            <person name="Galperin M.Y."/>
            <person name="Jogler C."/>
        </authorList>
    </citation>
    <scope>NUCLEOTIDE SEQUENCE [LARGE SCALE GENOMIC DNA]</scope>
    <source>
        <strain evidence="3 4">Spb1</strain>
    </source>
</reference>
<evidence type="ECO:0000313" key="3">
    <source>
        <dbReference type="EMBL" id="QDV28813.1"/>
    </source>
</evidence>
<dbReference type="KEGG" id="peh:Spb1_06780"/>
<gene>
    <name evidence="3" type="ORF">Spb1_06780</name>
</gene>
<dbReference type="OrthoDB" id="8233337at2"/>
<dbReference type="PROSITE" id="PS51257">
    <property type="entry name" value="PROKAR_LIPOPROTEIN"/>
    <property type="match status" value="1"/>
</dbReference>
<proteinExistence type="predicted"/>
<evidence type="ECO:0000313" key="4">
    <source>
        <dbReference type="Proteomes" id="UP000315349"/>
    </source>
</evidence>
<dbReference type="Gene3D" id="3.40.50.1110">
    <property type="entry name" value="SGNH hydrolase"/>
    <property type="match status" value="1"/>
</dbReference>
<dbReference type="GO" id="GO:0004622">
    <property type="term" value="F:phosphatidylcholine lysophospholipase activity"/>
    <property type="evidence" value="ECO:0007669"/>
    <property type="project" value="TreeGrafter"/>
</dbReference>
<dbReference type="PANTHER" id="PTHR30383:SF28">
    <property type="entry name" value="LIPASE_ACYLHYDROLASE"/>
    <property type="match status" value="1"/>
</dbReference>
<evidence type="ECO:0000256" key="1">
    <source>
        <dbReference type="SAM" id="SignalP"/>
    </source>
</evidence>
<feature type="domain" description="SGNH hydrolase-type esterase" evidence="2">
    <location>
        <begin position="73"/>
        <end position="246"/>
    </location>
</feature>
<feature type="signal peptide" evidence="1">
    <location>
        <begin position="1"/>
        <end position="27"/>
    </location>
</feature>
<dbReference type="PANTHER" id="PTHR30383">
    <property type="entry name" value="THIOESTERASE 1/PROTEASE 1/LYSOPHOSPHOLIPASE L1"/>
    <property type="match status" value="1"/>
</dbReference>
<dbReference type="AlphaFoldDB" id="A0A518GJN1"/>
<keyword evidence="1" id="KW-0732">Signal</keyword>
<dbReference type="InterPro" id="IPR013830">
    <property type="entry name" value="SGNH_hydro"/>
</dbReference>
<sequence length="455" mass="50493" precursor="true">MSCRTMPPSLPIRQVAAFLLLVMTSLACQLASVAIIAADSPAFKEAVECHSRGGLPNVRAKIEAGQSVKIAYLGGSITAAPGWRVLSREWLTKQYPGVPFEQIDAAIGGTGSDLGVFRLKNDVLRHEPDLLFVEFAVNDGGAPPEQIHKAMEGIVRQTWKANPRTDILFVYTVSEPFLEQLRNGKMQRSASAMENVAEHYKVPSIHLGVKVVQLEKDGELVFKSPRPADIREARPLVFSTDGVHPHVETGHEVYAATIARCWPAIMEASGKPVAHALDQPLRTDNFERAQQIPITANMLKGAWKKLPADHTLARRFARNMPELYEAEAPGAALEFTIEGTTLAIFDLLGPDGGRLKVTWDDLPPTYQNRIDPYCTYHRMGKTTIASERPAGRHHVRIELMPEKLNKREILFEHNRKDYDDHPEKYADHKWIVGSILLIGDIVADEPDSSTSKAPE</sequence>
<feature type="chain" id="PRO_5021856082" description="SGNH hydrolase-type esterase domain-containing protein" evidence="1">
    <location>
        <begin position="28"/>
        <end position="455"/>
    </location>
</feature>
<dbReference type="RefSeq" id="WP_145295778.1">
    <property type="nucleotide sequence ID" value="NZ_CP036299.1"/>
</dbReference>